<keyword evidence="1" id="KW-0812">Transmembrane</keyword>
<name>A0AAD9JPB7_RIDPI</name>
<comment type="caution">
    <text evidence="2">The sequence shown here is derived from an EMBL/GenBank/DDBJ whole genome shotgun (WGS) entry which is preliminary data.</text>
</comment>
<protein>
    <submittedName>
        <fullName evidence="2">Uncharacterized protein</fullName>
    </submittedName>
</protein>
<evidence type="ECO:0000313" key="2">
    <source>
        <dbReference type="EMBL" id="KAK2156766.1"/>
    </source>
</evidence>
<organism evidence="2 3">
    <name type="scientific">Ridgeia piscesae</name>
    <name type="common">Tubeworm</name>
    <dbReference type="NCBI Taxonomy" id="27915"/>
    <lineage>
        <taxon>Eukaryota</taxon>
        <taxon>Metazoa</taxon>
        <taxon>Spiralia</taxon>
        <taxon>Lophotrochozoa</taxon>
        <taxon>Annelida</taxon>
        <taxon>Polychaeta</taxon>
        <taxon>Sedentaria</taxon>
        <taxon>Canalipalpata</taxon>
        <taxon>Sabellida</taxon>
        <taxon>Siboglinidae</taxon>
        <taxon>Ridgeia</taxon>
    </lineage>
</organism>
<evidence type="ECO:0000256" key="1">
    <source>
        <dbReference type="SAM" id="Phobius"/>
    </source>
</evidence>
<accession>A0AAD9JPB7</accession>
<feature type="transmembrane region" description="Helical" evidence="1">
    <location>
        <begin position="76"/>
        <end position="101"/>
    </location>
</feature>
<evidence type="ECO:0000313" key="3">
    <source>
        <dbReference type="Proteomes" id="UP001209878"/>
    </source>
</evidence>
<dbReference type="EMBL" id="JAODUO010001942">
    <property type="protein sequence ID" value="KAK2156766.1"/>
    <property type="molecule type" value="Genomic_DNA"/>
</dbReference>
<keyword evidence="3" id="KW-1185">Reference proteome</keyword>
<sequence length="235" mass="25237">MSITSETYQTDLADDTTTKYKSLSADVKAEILVNSIYNNGGKLGSKTVSVSSVVFSGKGFVYYTSTLFVLPASLPLVAIVIASLLGAIALAAGMVIIGCYFCKKRPRTDPSDTSDNTGGNQSWKYGMPLGKQDRVWQRLVQENGDKGMAWGGVVPPPGMNRSAPSAGTRNIDWRVVRGFSQQSVNETGDARDFSRTRDNRSAAANAFYQVSGKVSAQSQHHADAYGDGNCNEWVG</sequence>
<keyword evidence="1" id="KW-0472">Membrane</keyword>
<gene>
    <name evidence="2" type="ORF">NP493_1941g00024</name>
</gene>
<proteinExistence type="predicted"/>
<dbReference type="Proteomes" id="UP001209878">
    <property type="component" value="Unassembled WGS sequence"/>
</dbReference>
<reference evidence="2" key="1">
    <citation type="journal article" date="2023" name="Mol. Biol. Evol.">
        <title>Third-Generation Sequencing Reveals the Adaptive Role of the Epigenome in Three Deep-Sea Polychaetes.</title>
        <authorList>
            <person name="Perez M."/>
            <person name="Aroh O."/>
            <person name="Sun Y."/>
            <person name="Lan Y."/>
            <person name="Juniper S.K."/>
            <person name="Young C.R."/>
            <person name="Angers B."/>
            <person name="Qian P.Y."/>
        </authorList>
    </citation>
    <scope>NUCLEOTIDE SEQUENCE</scope>
    <source>
        <strain evidence="2">R07B-5</strain>
    </source>
</reference>
<keyword evidence="1" id="KW-1133">Transmembrane helix</keyword>
<dbReference type="AlphaFoldDB" id="A0AAD9JPB7"/>